<gene>
    <name evidence="7" type="ORF">GIB67_016219</name>
</gene>
<evidence type="ECO:0000256" key="2">
    <source>
        <dbReference type="ARBA" id="ARBA00022679"/>
    </source>
</evidence>
<evidence type="ECO:0000313" key="8">
    <source>
        <dbReference type="Proteomes" id="UP000541444"/>
    </source>
</evidence>
<dbReference type="SUPFAM" id="SSF53613">
    <property type="entry name" value="Ribokinase-like"/>
    <property type="match status" value="1"/>
</dbReference>
<dbReference type="InterPro" id="IPR050306">
    <property type="entry name" value="PfkB_Carbo_kinase"/>
</dbReference>
<dbReference type="EMBL" id="JACGCM010002030">
    <property type="protein sequence ID" value="KAF6145770.1"/>
    <property type="molecule type" value="Genomic_DNA"/>
</dbReference>
<organism evidence="7 8">
    <name type="scientific">Kingdonia uniflora</name>
    <dbReference type="NCBI Taxonomy" id="39325"/>
    <lineage>
        <taxon>Eukaryota</taxon>
        <taxon>Viridiplantae</taxon>
        <taxon>Streptophyta</taxon>
        <taxon>Embryophyta</taxon>
        <taxon>Tracheophyta</taxon>
        <taxon>Spermatophyta</taxon>
        <taxon>Magnoliopsida</taxon>
        <taxon>Ranunculales</taxon>
        <taxon>Circaeasteraceae</taxon>
        <taxon>Kingdonia</taxon>
    </lineage>
</organism>
<evidence type="ECO:0000313" key="7">
    <source>
        <dbReference type="EMBL" id="KAF6145770.1"/>
    </source>
</evidence>
<evidence type="ECO:0000256" key="4">
    <source>
        <dbReference type="ARBA" id="ARBA00022777"/>
    </source>
</evidence>
<name>A0A7J7LTC5_9MAGN</name>
<dbReference type="PANTHER" id="PTHR43085">
    <property type="entry name" value="HEXOKINASE FAMILY MEMBER"/>
    <property type="match status" value="1"/>
</dbReference>
<keyword evidence="4" id="KW-0418">Kinase</keyword>
<dbReference type="Pfam" id="PF00294">
    <property type="entry name" value="PfkB"/>
    <property type="match status" value="1"/>
</dbReference>
<keyword evidence="2" id="KW-0808">Transferase</keyword>
<keyword evidence="8" id="KW-1185">Reference proteome</keyword>
<evidence type="ECO:0000259" key="6">
    <source>
        <dbReference type="Pfam" id="PF00294"/>
    </source>
</evidence>
<keyword evidence="3" id="KW-0547">Nucleotide-binding</keyword>
<dbReference type="GO" id="GO:0016301">
    <property type="term" value="F:kinase activity"/>
    <property type="evidence" value="ECO:0007669"/>
    <property type="project" value="UniProtKB-KW"/>
</dbReference>
<feature type="domain" description="Carbohydrate kinase PfkB" evidence="6">
    <location>
        <begin position="338"/>
        <end position="380"/>
    </location>
</feature>
<sequence length="464" mass="52443">MAEMGEGVWVAARKDDRIVCYGEMLIDFVPTVGEVYLAEALVFKKAAGGVHADIVGISRLEALYSPSWSFRWDNQGHVAGEIENIADRYSHVRRRYAVLEVKSREDADTKAILDGGNPFENLRTPEWQKTLVHETIVGNLTTPVSDKSMGNNFSTQARYLTELSGIADPSSSKLSFSMSESDKHSFSQSYPLPECLENMMFVNEKHDPACLLCISGEKQTLKISEKALRINSWIPRNYVVDGNLEDNSISYGKSSRSKGKCPKIGSSSSVRNVFGKPFLKRHFSLGSRKMISVKENITEIWMQLKEKNSEKKEKERRRLEAMILMMIMWFKRSFSTLTFLLITEGQDGCRYYTMEFKGKIVGVKVNAINTTGHGDTFVSGDLQEMVFEGTRDFDLQRLTKLPFEQFSASAIRPVGKLRVERDIEDFHGLYAVNVVFSVATTVKNKLLHSQRGTIFAWLDILISS</sequence>
<dbReference type="PANTHER" id="PTHR43085:SF1">
    <property type="entry name" value="PSEUDOURIDINE KINASE-RELATED"/>
    <property type="match status" value="1"/>
</dbReference>
<dbReference type="InterPro" id="IPR029056">
    <property type="entry name" value="Ribokinase-like"/>
</dbReference>
<evidence type="ECO:0000256" key="1">
    <source>
        <dbReference type="ARBA" id="ARBA00010688"/>
    </source>
</evidence>
<comment type="similarity">
    <text evidence="1">Belongs to the carbohydrate kinase PfkB family.</text>
</comment>
<dbReference type="OrthoDB" id="1938835at2759"/>
<protein>
    <recommendedName>
        <fullName evidence="6">Carbohydrate kinase PfkB domain-containing protein</fullName>
    </recommendedName>
</protein>
<dbReference type="Gene3D" id="3.40.1190.20">
    <property type="match status" value="1"/>
</dbReference>
<dbReference type="InterPro" id="IPR011611">
    <property type="entry name" value="PfkB_dom"/>
</dbReference>
<dbReference type="AlphaFoldDB" id="A0A7J7LTC5"/>
<comment type="caution">
    <text evidence="7">The sequence shown here is derived from an EMBL/GenBank/DDBJ whole genome shotgun (WGS) entry which is preliminary data.</text>
</comment>
<accession>A0A7J7LTC5</accession>
<proteinExistence type="inferred from homology"/>
<dbReference type="GO" id="GO:0005524">
    <property type="term" value="F:ATP binding"/>
    <property type="evidence" value="ECO:0007669"/>
    <property type="project" value="UniProtKB-KW"/>
</dbReference>
<dbReference type="Proteomes" id="UP000541444">
    <property type="component" value="Unassembled WGS sequence"/>
</dbReference>
<dbReference type="GO" id="GO:0006000">
    <property type="term" value="P:fructose metabolic process"/>
    <property type="evidence" value="ECO:0007669"/>
    <property type="project" value="TreeGrafter"/>
</dbReference>
<reference evidence="7 8" key="1">
    <citation type="journal article" date="2020" name="IScience">
        <title>Genome Sequencing of the Endangered Kingdonia uniflora (Circaeasteraceae, Ranunculales) Reveals Potential Mechanisms of Evolutionary Specialization.</title>
        <authorList>
            <person name="Sun Y."/>
            <person name="Deng T."/>
            <person name="Zhang A."/>
            <person name="Moore M.J."/>
            <person name="Landis J.B."/>
            <person name="Lin N."/>
            <person name="Zhang H."/>
            <person name="Zhang X."/>
            <person name="Huang J."/>
            <person name="Zhang X."/>
            <person name="Sun H."/>
            <person name="Wang H."/>
        </authorList>
    </citation>
    <scope>NUCLEOTIDE SEQUENCE [LARGE SCALE GENOMIC DNA]</scope>
    <source>
        <strain evidence="7">TB1705</strain>
        <tissue evidence="7">Leaf</tissue>
    </source>
</reference>
<keyword evidence="5" id="KW-0067">ATP-binding</keyword>
<evidence type="ECO:0000256" key="5">
    <source>
        <dbReference type="ARBA" id="ARBA00022840"/>
    </source>
</evidence>
<evidence type="ECO:0000256" key="3">
    <source>
        <dbReference type="ARBA" id="ARBA00022741"/>
    </source>
</evidence>